<sequence length="308" mass="34907">MSSPDFNPSILRELDNRLSKLQQDRLIPTAIMLGTPPSDHAVHSLNDSWLGPLEGGSRVYTGRGNTDTTTTANITIDRLKNVGRDANFQSHYFIPSQAVFNFEGSRQSHANSEIRSFWSDPVELRQNHRGVLVDRFSTPLQAYPPHSPASPTLEPRFSARFSPLQSRRSMLPSPAPEPSSPAESFVKLLPTSGSVFKAHPQSGLWRRQPGGGWRLEEDWHGYDKSPTTFEWRRQAVHQRPLCRHRGFPRQHLGLQRAPVPHILMPSCTTQTCDTFCNRSVLPTLEFDFDSTRRTRQYPSCGAHFRTKL</sequence>
<gene>
    <name evidence="2" type="ORF">PXEA_LOCUS18861</name>
</gene>
<dbReference type="AlphaFoldDB" id="A0A448X128"/>
<evidence type="ECO:0000313" key="3">
    <source>
        <dbReference type="Proteomes" id="UP000784294"/>
    </source>
</evidence>
<reference evidence="2" key="1">
    <citation type="submission" date="2018-11" db="EMBL/GenBank/DDBJ databases">
        <authorList>
            <consortium name="Pathogen Informatics"/>
        </authorList>
    </citation>
    <scope>NUCLEOTIDE SEQUENCE</scope>
</reference>
<protein>
    <submittedName>
        <fullName evidence="2">Uncharacterized protein</fullName>
    </submittedName>
</protein>
<comment type="caution">
    <text evidence="2">The sequence shown here is derived from an EMBL/GenBank/DDBJ whole genome shotgun (WGS) entry which is preliminary data.</text>
</comment>
<proteinExistence type="predicted"/>
<feature type="region of interest" description="Disordered" evidence="1">
    <location>
        <begin position="164"/>
        <end position="184"/>
    </location>
</feature>
<dbReference type="Proteomes" id="UP000784294">
    <property type="component" value="Unassembled WGS sequence"/>
</dbReference>
<accession>A0A448X128</accession>
<organism evidence="2 3">
    <name type="scientific">Protopolystoma xenopodis</name>
    <dbReference type="NCBI Taxonomy" id="117903"/>
    <lineage>
        <taxon>Eukaryota</taxon>
        <taxon>Metazoa</taxon>
        <taxon>Spiralia</taxon>
        <taxon>Lophotrochozoa</taxon>
        <taxon>Platyhelminthes</taxon>
        <taxon>Monogenea</taxon>
        <taxon>Polyopisthocotylea</taxon>
        <taxon>Polystomatidea</taxon>
        <taxon>Polystomatidae</taxon>
        <taxon>Protopolystoma</taxon>
    </lineage>
</organism>
<dbReference type="EMBL" id="CAAALY010073831">
    <property type="protein sequence ID" value="VEL25421.1"/>
    <property type="molecule type" value="Genomic_DNA"/>
</dbReference>
<keyword evidence="3" id="KW-1185">Reference proteome</keyword>
<evidence type="ECO:0000313" key="2">
    <source>
        <dbReference type="EMBL" id="VEL25421.1"/>
    </source>
</evidence>
<name>A0A448X128_9PLAT</name>
<evidence type="ECO:0000256" key="1">
    <source>
        <dbReference type="SAM" id="MobiDB-lite"/>
    </source>
</evidence>